<dbReference type="EMBL" id="GBXM01053197">
    <property type="protein sequence ID" value="JAH55380.1"/>
    <property type="molecule type" value="Transcribed_RNA"/>
</dbReference>
<dbReference type="AlphaFoldDB" id="A0A0E9TR75"/>
<reference evidence="1" key="1">
    <citation type="submission" date="2014-11" db="EMBL/GenBank/DDBJ databases">
        <authorList>
            <person name="Amaro Gonzalez C."/>
        </authorList>
    </citation>
    <scope>NUCLEOTIDE SEQUENCE</scope>
</reference>
<organism evidence="1">
    <name type="scientific">Anguilla anguilla</name>
    <name type="common">European freshwater eel</name>
    <name type="synonym">Muraena anguilla</name>
    <dbReference type="NCBI Taxonomy" id="7936"/>
    <lineage>
        <taxon>Eukaryota</taxon>
        <taxon>Metazoa</taxon>
        <taxon>Chordata</taxon>
        <taxon>Craniata</taxon>
        <taxon>Vertebrata</taxon>
        <taxon>Euteleostomi</taxon>
        <taxon>Actinopterygii</taxon>
        <taxon>Neopterygii</taxon>
        <taxon>Teleostei</taxon>
        <taxon>Anguilliformes</taxon>
        <taxon>Anguillidae</taxon>
        <taxon>Anguilla</taxon>
    </lineage>
</organism>
<accession>A0A0E9TR75</accession>
<reference evidence="1" key="2">
    <citation type="journal article" date="2015" name="Fish Shellfish Immunol.">
        <title>Early steps in the European eel (Anguilla anguilla)-Vibrio vulnificus interaction in the gills: Role of the RtxA13 toxin.</title>
        <authorList>
            <person name="Callol A."/>
            <person name="Pajuelo D."/>
            <person name="Ebbesson L."/>
            <person name="Teles M."/>
            <person name="MacKenzie S."/>
            <person name="Amaro C."/>
        </authorList>
    </citation>
    <scope>NUCLEOTIDE SEQUENCE</scope>
</reference>
<protein>
    <submittedName>
        <fullName evidence="1">Uncharacterized protein</fullName>
    </submittedName>
</protein>
<sequence length="17" mass="2002">MLIESKPYCFPYSLTLP</sequence>
<proteinExistence type="predicted"/>
<name>A0A0E9TR75_ANGAN</name>
<evidence type="ECO:0000313" key="1">
    <source>
        <dbReference type="EMBL" id="JAH55380.1"/>
    </source>
</evidence>